<dbReference type="Proteomes" id="UP001500506">
    <property type="component" value="Unassembled WGS sequence"/>
</dbReference>
<gene>
    <name evidence="1" type="ORF">GCM10009747_37630</name>
</gene>
<dbReference type="EMBL" id="BAAANH010000011">
    <property type="protein sequence ID" value="GAA1772315.1"/>
    <property type="molecule type" value="Genomic_DNA"/>
</dbReference>
<sequence length="77" mass="8660">MAARRLPRGTRIDPVTLGYDVERTNKDRWADIAAHVGMSPSALFDRMVENIELDGRGYPTWLPEQPLKDGELPIDPA</sequence>
<proteinExistence type="predicted"/>
<reference evidence="1 2" key="1">
    <citation type="journal article" date="2019" name="Int. J. Syst. Evol. Microbiol.">
        <title>The Global Catalogue of Microorganisms (GCM) 10K type strain sequencing project: providing services to taxonomists for standard genome sequencing and annotation.</title>
        <authorList>
            <consortium name="The Broad Institute Genomics Platform"/>
            <consortium name="The Broad Institute Genome Sequencing Center for Infectious Disease"/>
            <person name="Wu L."/>
            <person name="Ma J."/>
        </authorList>
    </citation>
    <scope>NUCLEOTIDE SEQUENCE [LARGE SCALE GENOMIC DNA]</scope>
    <source>
        <strain evidence="1 2">JCM 14319</strain>
    </source>
</reference>
<evidence type="ECO:0000313" key="1">
    <source>
        <dbReference type="EMBL" id="GAA1772315.1"/>
    </source>
</evidence>
<comment type="caution">
    <text evidence="1">The sequence shown here is derived from an EMBL/GenBank/DDBJ whole genome shotgun (WGS) entry which is preliminary data.</text>
</comment>
<accession>A0ABN2L244</accession>
<name>A0ABN2L244_9MICO</name>
<organism evidence="1 2">
    <name type="scientific">Agromyces humatus</name>
    <dbReference type="NCBI Taxonomy" id="279573"/>
    <lineage>
        <taxon>Bacteria</taxon>
        <taxon>Bacillati</taxon>
        <taxon>Actinomycetota</taxon>
        <taxon>Actinomycetes</taxon>
        <taxon>Micrococcales</taxon>
        <taxon>Microbacteriaceae</taxon>
        <taxon>Agromyces</taxon>
    </lineage>
</organism>
<protein>
    <submittedName>
        <fullName evidence="1">Uncharacterized protein</fullName>
    </submittedName>
</protein>
<keyword evidence="2" id="KW-1185">Reference proteome</keyword>
<evidence type="ECO:0000313" key="2">
    <source>
        <dbReference type="Proteomes" id="UP001500506"/>
    </source>
</evidence>